<dbReference type="Gene3D" id="2.70.150.10">
    <property type="entry name" value="Calcium-transporting ATPase, cytoplasmic transduction domain A"/>
    <property type="match status" value="1"/>
</dbReference>
<keyword evidence="18" id="KW-1003">Cell membrane</keyword>
<sequence length="857" mass="87908">MSAHSDDISAPPVSVPIKGMHCASCVGRVEKAISTVPGVADVSVNLATEKASVSFLGPVDLDAVIAAINKAGYSAVLASAEFSIAQMTCDHCVKTVEEAFRGVTGVVDATVNLATGAGIVRYVSSITDPQTIAKAATEAGYPTREISAGAAPPPSHAAHHHGDAEALARDARLALILTLPVFLIEMGSHVIPGLHGFLMDKIGMQPIRIAEFVLTAIVLFGPGRQFFTTGVPALLRGAPEMNSLVALGAGAAFLYSTLATFAPQLFPEGTAQVYFESAGVIVTLILFGRMLEARARGRAGAAIERLVGLRPQSAAVLKGGEAVDTPLDQIVVGDVVLVRPGEKIAVDGVVVEGSSFVDESMLTGEARPVQKSAGADVVGATINTTGSFSFKVTKIGADTALSHIIRLVEQAQGAKLPIQALADKITARFVPIVMAIAVVTFLLWLLLGPAPSLSHALIAMVSVLIIACPCAMGLATPMSVMVGAGRGAELGVLFRKGDALQRLSEPRTAALDKTGTITKGAPELTDLAPAPGFTSDELLATVAAVEARSEHPVAAAIVAAARAKGLAIKPAEQFLAKTGYGVEAIVEGRKIAIGAERFMSELGVDVSVFAQDAARFAAEAKSPLYAAIDGRLAALICVADPLAEGAASAVAALRGLGFRLVMVTGDNRKTAAAIANSVGIDRVIAEVLPEGKVAEVRRLQTENGRVIFVGDGVNDAPALAAADIGLAIGKGTDVAIEAADAVLIGGDLRAVPAAIALSRATMRNIKENLFWAFAYNIVLIPVAAGALYPFFGIMLSPMLAAGAMAFSSIFVVLNALRLRGFIPPAGYGAEAAGTTERIAPAAAAPAAEADLAGARLR</sequence>
<comment type="subcellular location">
    <subcellularLocation>
        <location evidence="18">Cell membrane</location>
    </subcellularLocation>
    <subcellularLocation>
        <location evidence="1">Endomembrane system</location>
        <topology evidence="1">Multi-pass membrane protein</topology>
    </subcellularLocation>
</comment>
<keyword evidence="10" id="KW-0460">Magnesium</keyword>
<evidence type="ECO:0000256" key="2">
    <source>
        <dbReference type="ARBA" id="ARBA00006024"/>
    </source>
</evidence>
<organism evidence="20 21">
    <name type="scientific">Methylocella silvestris</name>
    <dbReference type="NCBI Taxonomy" id="199596"/>
    <lineage>
        <taxon>Bacteria</taxon>
        <taxon>Pseudomonadati</taxon>
        <taxon>Pseudomonadota</taxon>
        <taxon>Alphaproteobacteria</taxon>
        <taxon>Hyphomicrobiales</taxon>
        <taxon>Beijerinckiaceae</taxon>
        <taxon>Methylocella</taxon>
    </lineage>
</organism>
<feature type="domain" description="HMA" evidence="19">
    <location>
        <begin position="78"/>
        <end position="144"/>
    </location>
</feature>
<dbReference type="PRINTS" id="PR00120">
    <property type="entry name" value="HATPASE"/>
</dbReference>
<dbReference type="InterPro" id="IPR023298">
    <property type="entry name" value="ATPase_P-typ_TM_dom_sf"/>
</dbReference>
<evidence type="ECO:0000259" key="19">
    <source>
        <dbReference type="PROSITE" id="PS50846"/>
    </source>
</evidence>
<dbReference type="InterPro" id="IPR017969">
    <property type="entry name" value="Heavy-metal-associated_CS"/>
</dbReference>
<dbReference type="PROSITE" id="PS00154">
    <property type="entry name" value="ATPASE_E1_E2"/>
    <property type="match status" value="1"/>
</dbReference>
<keyword evidence="7 18" id="KW-0547">Nucleotide-binding</keyword>
<feature type="transmembrane region" description="Helical" evidence="18">
    <location>
        <begin position="769"/>
        <end position="791"/>
    </location>
</feature>
<comment type="caution">
    <text evidence="20">The sequence shown here is derived from an EMBL/GenBank/DDBJ whole genome shotgun (WGS) entry which is preliminary data.</text>
</comment>
<dbReference type="Pfam" id="PF00122">
    <property type="entry name" value="E1-E2_ATPase"/>
    <property type="match status" value="1"/>
</dbReference>
<keyword evidence="11" id="KW-1278">Translocase</keyword>
<evidence type="ECO:0000256" key="18">
    <source>
        <dbReference type="RuleBase" id="RU362081"/>
    </source>
</evidence>
<keyword evidence="6" id="KW-0677">Repeat</keyword>
<dbReference type="PANTHER" id="PTHR43520:SF8">
    <property type="entry name" value="P-TYPE CU(+) TRANSPORTER"/>
    <property type="match status" value="1"/>
</dbReference>
<dbReference type="InterPro" id="IPR036163">
    <property type="entry name" value="HMA_dom_sf"/>
</dbReference>
<evidence type="ECO:0000256" key="17">
    <source>
        <dbReference type="ARBA" id="ARBA00047424"/>
    </source>
</evidence>
<evidence type="ECO:0000256" key="3">
    <source>
        <dbReference type="ARBA" id="ARBA00022448"/>
    </source>
</evidence>
<dbReference type="SUPFAM" id="SSF55008">
    <property type="entry name" value="HMA, heavy metal-associated domain"/>
    <property type="match status" value="2"/>
</dbReference>
<dbReference type="InterPro" id="IPR008250">
    <property type="entry name" value="ATPase_P-typ_transduc_dom_A_sf"/>
</dbReference>
<dbReference type="InterPro" id="IPR023299">
    <property type="entry name" value="ATPase_P-typ_cyto_dom_N"/>
</dbReference>
<dbReference type="RefSeq" id="WP_102845105.1">
    <property type="nucleotide sequence ID" value="NZ_PDZR01000028.1"/>
</dbReference>
<feature type="transmembrane region" description="Helical" evidence="18">
    <location>
        <begin position="244"/>
        <end position="266"/>
    </location>
</feature>
<dbReference type="SFLD" id="SFLDF00027">
    <property type="entry name" value="p-type_atpase"/>
    <property type="match status" value="1"/>
</dbReference>
<feature type="transmembrane region" description="Helical" evidence="18">
    <location>
        <begin position="425"/>
        <end position="447"/>
    </location>
</feature>
<dbReference type="InterPro" id="IPR006122">
    <property type="entry name" value="HMA_Cu_ion-bd"/>
</dbReference>
<dbReference type="CDD" id="cd02094">
    <property type="entry name" value="P-type_ATPase_Cu-like"/>
    <property type="match status" value="1"/>
</dbReference>
<name>A0A2J7TD11_METSI</name>
<dbReference type="FunFam" id="3.30.70.100:FF:000001">
    <property type="entry name" value="ATPase copper transporting beta"/>
    <property type="match status" value="1"/>
</dbReference>
<keyword evidence="8" id="KW-0187">Copper transport</keyword>
<gene>
    <name evidence="20" type="ORF">CR492_17805</name>
</gene>
<dbReference type="GO" id="GO:0012505">
    <property type="term" value="C:endomembrane system"/>
    <property type="evidence" value="ECO:0007669"/>
    <property type="project" value="UniProtKB-SubCell"/>
</dbReference>
<dbReference type="PROSITE" id="PS50846">
    <property type="entry name" value="HMA_2"/>
    <property type="match status" value="2"/>
</dbReference>
<dbReference type="SFLD" id="SFLDS00003">
    <property type="entry name" value="Haloacid_Dehalogenase"/>
    <property type="match status" value="1"/>
</dbReference>
<keyword evidence="3" id="KW-0813">Transport</keyword>
<dbReference type="NCBIfam" id="TIGR01494">
    <property type="entry name" value="ATPase_P-type"/>
    <property type="match status" value="1"/>
</dbReference>
<dbReference type="Gene3D" id="3.30.70.100">
    <property type="match status" value="2"/>
</dbReference>
<evidence type="ECO:0000256" key="14">
    <source>
        <dbReference type="ARBA" id="ARBA00023065"/>
    </source>
</evidence>
<dbReference type="InterPro" id="IPR018303">
    <property type="entry name" value="ATPase_P-typ_P_site"/>
</dbReference>
<dbReference type="SUPFAM" id="SSF56784">
    <property type="entry name" value="HAD-like"/>
    <property type="match status" value="1"/>
</dbReference>
<feature type="transmembrane region" description="Helical" evidence="18">
    <location>
        <begin position="173"/>
        <end position="194"/>
    </location>
</feature>
<keyword evidence="9 18" id="KW-0067">ATP-binding</keyword>
<dbReference type="InterPro" id="IPR036412">
    <property type="entry name" value="HAD-like_sf"/>
</dbReference>
<dbReference type="GO" id="GO:0005886">
    <property type="term" value="C:plasma membrane"/>
    <property type="evidence" value="ECO:0007669"/>
    <property type="project" value="UniProtKB-SubCell"/>
</dbReference>
<keyword evidence="13" id="KW-0186">Copper</keyword>
<evidence type="ECO:0000256" key="10">
    <source>
        <dbReference type="ARBA" id="ARBA00022842"/>
    </source>
</evidence>
<evidence type="ECO:0000256" key="12">
    <source>
        <dbReference type="ARBA" id="ARBA00022989"/>
    </source>
</evidence>
<evidence type="ECO:0000256" key="11">
    <source>
        <dbReference type="ARBA" id="ARBA00022967"/>
    </source>
</evidence>
<dbReference type="GO" id="GO:0016887">
    <property type="term" value="F:ATP hydrolysis activity"/>
    <property type="evidence" value="ECO:0007669"/>
    <property type="project" value="InterPro"/>
</dbReference>
<evidence type="ECO:0000256" key="6">
    <source>
        <dbReference type="ARBA" id="ARBA00022737"/>
    </source>
</evidence>
<evidence type="ECO:0000256" key="8">
    <source>
        <dbReference type="ARBA" id="ARBA00022796"/>
    </source>
</evidence>
<dbReference type="PRINTS" id="PR00119">
    <property type="entry name" value="CATATPASE"/>
</dbReference>
<comment type="catalytic activity">
    <reaction evidence="17">
        <text>Cu(2+)(in) + ATP + H2O = Cu(2+)(out) + ADP + phosphate + H(+)</text>
        <dbReference type="Rhea" id="RHEA:10376"/>
        <dbReference type="ChEBI" id="CHEBI:15377"/>
        <dbReference type="ChEBI" id="CHEBI:15378"/>
        <dbReference type="ChEBI" id="CHEBI:29036"/>
        <dbReference type="ChEBI" id="CHEBI:30616"/>
        <dbReference type="ChEBI" id="CHEBI:43474"/>
        <dbReference type="ChEBI" id="CHEBI:456216"/>
        <dbReference type="EC" id="7.2.2.9"/>
    </reaction>
</comment>
<dbReference type="PANTHER" id="PTHR43520">
    <property type="entry name" value="ATP7, ISOFORM B"/>
    <property type="match status" value="1"/>
</dbReference>
<evidence type="ECO:0000256" key="4">
    <source>
        <dbReference type="ARBA" id="ARBA00022692"/>
    </source>
</evidence>
<dbReference type="GO" id="GO:0005507">
    <property type="term" value="F:copper ion binding"/>
    <property type="evidence" value="ECO:0007669"/>
    <property type="project" value="InterPro"/>
</dbReference>
<dbReference type="Pfam" id="PF00403">
    <property type="entry name" value="HMA"/>
    <property type="match status" value="2"/>
</dbReference>
<reference evidence="20 21" key="1">
    <citation type="submission" date="2017-10" db="EMBL/GenBank/DDBJ databases">
        <title>Genome announcement of Methylocella silvestris TVC from permafrost.</title>
        <authorList>
            <person name="Wang J."/>
            <person name="Geng K."/>
            <person name="Ul-Haque F."/>
            <person name="Crombie A.T."/>
            <person name="Street L.E."/>
            <person name="Wookey P.A."/>
            <person name="Murrell J.C."/>
            <person name="Pratscher J."/>
        </authorList>
    </citation>
    <scope>NUCLEOTIDE SEQUENCE [LARGE SCALE GENOMIC DNA]</scope>
    <source>
        <strain evidence="20 21">TVC</strain>
    </source>
</reference>
<evidence type="ECO:0000256" key="9">
    <source>
        <dbReference type="ARBA" id="ARBA00022840"/>
    </source>
</evidence>
<comment type="similarity">
    <text evidence="2 18">Belongs to the cation transport ATPase (P-type) (TC 3.A.3) family. Type IB subfamily.</text>
</comment>
<dbReference type="AlphaFoldDB" id="A0A2J7TD11"/>
<dbReference type="FunFam" id="3.30.70.100:FF:000005">
    <property type="entry name" value="Copper-exporting P-type ATPase A"/>
    <property type="match status" value="1"/>
</dbReference>
<dbReference type="SUPFAM" id="SSF81653">
    <property type="entry name" value="Calcium ATPase, transduction domain A"/>
    <property type="match status" value="1"/>
</dbReference>
<feature type="transmembrane region" description="Helical" evidence="18">
    <location>
        <begin position="453"/>
        <end position="476"/>
    </location>
</feature>
<evidence type="ECO:0000256" key="16">
    <source>
        <dbReference type="ARBA" id="ARBA00038904"/>
    </source>
</evidence>
<protein>
    <recommendedName>
        <fullName evidence="16">P-type Cu(2+) transporter</fullName>
        <ecNumber evidence="16">7.2.2.9</ecNumber>
    </recommendedName>
</protein>
<dbReference type="Gene3D" id="3.40.1110.10">
    <property type="entry name" value="Calcium-transporting ATPase, cytoplasmic domain N"/>
    <property type="match status" value="1"/>
</dbReference>
<evidence type="ECO:0000256" key="1">
    <source>
        <dbReference type="ARBA" id="ARBA00004127"/>
    </source>
</evidence>
<evidence type="ECO:0000256" key="15">
    <source>
        <dbReference type="ARBA" id="ARBA00023136"/>
    </source>
</evidence>
<evidence type="ECO:0000256" key="13">
    <source>
        <dbReference type="ARBA" id="ARBA00023008"/>
    </source>
</evidence>
<dbReference type="SUPFAM" id="SSF81665">
    <property type="entry name" value="Calcium ATPase, transmembrane domain M"/>
    <property type="match status" value="1"/>
</dbReference>
<keyword evidence="15 18" id="KW-0472">Membrane</keyword>
<dbReference type="InterPro" id="IPR001757">
    <property type="entry name" value="P_typ_ATPase"/>
</dbReference>
<evidence type="ECO:0000256" key="5">
    <source>
        <dbReference type="ARBA" id="ARBA00022723"/>
    </source>
</evidence>
<dbReference type="NCBIfam" id="TIGR01511">
    <property type="entry name" value="ATPase-IB1_Cu"/>
    <property type="match status" value="1"/>
</dbReference>
<feature type="domain" description="HMA" evidence="19">
    <location>
        <begin position="11"/>
        <end position="76"/>
    </location>
</feature>
<dbReference type="Proteomes" id="UP000236286">
    <property type="component" value="Unassembled WGS sequence"/>
</dbReference>
<dbReference type="InterPro" id="IPR059000">
    <property type="entry name" value="ATPase_P-type_domA"/>
</dbReference>
<dbReference type="Pfam" id="PF00702">
    <property type="entry name" value="Hydrolase"/>
    <property type="match status" value="1"/>
</dbReference>
<evidence type="ECO:0000313" key="20">
    <source>
        <dbReference type="EMBL" id="PNG24623.1"/>
    </source>
</evidence>
<proteinExistence type="inferred from homology"/>
<dbReference type="FunFam" id="2.70.150.10:FF:000002">
    <property type="entry name" value="Copper-transporting ATPase 1, putative"/>
    <property type="match status" value="1"/>
</dbReference>
<feature type="transmembrane region" description="Helical" evidence="18">
    <location>
        <begin position="272"/>
        <end position="291"/>
    </location>
</feature>
<dbReference type="CDD" id="cd00371">
    <property type="entry name" value="HMA"/>
    <property type="match status" value="2"/>
</dbReference>
<dbReference type="InterPro" id="IPR023214">
    <property type="entry name" value="HAD_sf"/>
</dbReference>
<dbReference type="GO" id="GO:0055070">
    <property type="term" value="P:copper ion homeostasis"/>
    <property type="evidence" value="ECO:0007669"/>
    <property type="project" value="TreeGrafter"/>
</dbReference>
<dbReference type="InterPro" id="IPR027256">
    <property type="entry name" value="P-typ_ATPase_IB"/>
</dbReference>
<dbReference type="PROSITE" id="PS01047">
    <property type="entry name" value="HMA_1"/>
    <property type="match status" value="1"/>
</dbReference>
<keyword evidence="5 18" id="KW-0479">Metal-binding</keyword>
<dbReference type="EC" id="7.2.2.9" evidence="16"/>
<dbReference type="GO" id="GO:0005524">
    <property type="term" value="F:ATP binding"/>
    <property type="evidence" value="ECO:0007669"/>
    <property type="project" value="UniProtKB-UniRule"/>
</dbReference>
<dbReference type="NCBIfam" id="TIGR01525">
    <property type="entry name" value="ATPase-IB_hvy"/>
    <property type="match status" value="1"/>
</dbReference>
<dbReference type="Gene3D" id="3.40.50.1000">
    <property type="entry name" value="HAD superfamily/HAD-like"/>
    <property type="match status" value="1"/>
</dbReference>
<dbReference type="GO" id="GO:0043682">
    <property type="term" value="F:P-type divalent copper transporter activity"/>
    <property type="evidence" value="ECO:0007669"/>
    <property type="project" value="UniProtKB-EC"/>
</dbReference>
<evidence type="ECO:0000313" key="21">
    <source>
        <dbReference type="Proteomes" id="UP000236286"/>
    </source>
</evidence>
<accession>A0A2J7TD11</accession>
<dbReference type="EMBL" id="PDZR01000028">
    <property type="protein sequence ID" value="PNG24623.1"/>
    <property type="molecule type" value="Genomic_DNA"/>
</dbReference>
<evidence type="ECO:0000256" key="7">
    <source>
        <dbReference type="ARBA" id="ARBA00022741"/>
    </source>
</evidence>
<dbReference type="OrthoDB" id="8428253at2"/>
<dbReference type="InterPro" id="IPR006121">
    <property type="entry name" value="HMA_dom"/>
</dbReference>
<dbReference type="InterPro" id="IPR044492">
    <property type="entry name" value="P_typ_ATPase_HD_dom"/>
</dbReference>
<keyword evidence="14" id="KW-0406">Ion transport</keyword>
<keyword evidence="4 18" id="KW-0812">Transmembrane</keyword>
<feature type="transmembrane region" description="Helical" evidence="18">
    <location>
        <begin position="797"/>
        <end position="816"/>
    </location>
</feature>
<keyword evidence="12 18" id="KW-1133">Transmembrane helix</keyword>
<dbReference type="NCBIfam" id="TIGR00003">
    <property type="entry name" value="copper ion binding protein"/>
    <property type="match status" value="2"/>
</dbReference>
<dbReference type="SFLD" id="SFLDG00002">
    <property type="entry name" value="C1.7:_P-type_atpase_like"/>
    <property type="match status" value="1"/>
</dbReference>